<sequence length="309" mass="35746">MADITYGSTVTVAPKPLTPKRRRAPVLSQERRKEIARKNQVKQDRIKTDIAEWYQETVTLSQRLSQKYGKKPGHFLNMMFFGGTKMGRKRKTNLYNAWGYHIAKQAQEGMSVSHLRSLSTHKVHVSETTVPAKLLALEKENRDAYDKLTDEEKAQLIQELDKKKEMRTMGYQLTARGRTQDVKNVAREIEQLLHGLKARAGVEAFFCIVRNSTEYQMLPQWFITTPELDRYLRGAIRKGWDPEHIGCLAEAFAVAGCDFAMFLHTSKAKADWIKGEIRDRINEMLSKRSNLPLFMDAKTCYSRRHHRKS</sequence>
<dbReference type="EMBL" id="KV722716">
    <property type="protein sequence ID" value="OCH84145.1"/>
    <property type="molecule type" value="Genomic_DNA"/>
</dbReference>
<accession>A0A8E2DDV4</accession>
<dbReference type="Proteomes" id="UP000250043">
    <property type="component" value="Unassembled WGS sequence"/>
</dbReference>
<keyword evidence="2" id="KW-1185">Reference proteome</keyword>
<dbReference type="AlphaFoldDB" id="A0A8E2DDV4"/>
<reference evidence="1 2" key="1">
    <citation type="submission" date="2016-07" db="EMBL/GenBank/DDBJ databases">
        <title>Draft genome of the white-rot fungus Obba rivulosa 3A-2.</title>
        <authorList>
            <consortium name="DOE Joint Genome Institute"/>
            <person name="Miettinen O."/>
            <person name="Riley R."/>
            <person name="Acob R."/>
            <person name="Barry K."/>
            <person name="Cullen D."/>
            <person name="De Vries R."/>
            <person name="Hainaut M."/>
            <person name="Hatakka A."/>
            <person name="Henrissat B."/>
            <person name="Hilden K."/>
            <person name="Kuo R."/>
            <person name="Labutti K."/>
            <person name="Lipzen A."/>
            <person name="Makela M.R."/>
            <person name="Sandor L."/>
            <person name="Spatafora J.W."/>
            <person name="Grigoriev I.V."/>
            <person name="Hibbett D.S."/>
        </authorList>
    </citation>
    <scope>NUCLEOTIDE SEQUENCE [LARGE SCALE GENOMIC DNA]</scope>
    <source>
        <strain evidence="1 2">3A-2</strain>
    </source>
</reference>
<proteinExistence type="predicted"/>
<evidence type="ECO:0000313" key="2">
    <source>
        <dbReference type="Proteomes" id="UP000250043"/>
    </source>
</evidence>
<organism evidence="1 2">
    <name type="scientific">Obba rivulosa</name>
    <dbReference type="NCBI Taxonomy" id="1052685"/>
    <lineage>
        <taxon>Eukaryota</taxon>
        <taxon>Fungi</taxon>
        <taxon>Dikarya</taxon>
        <taxon>Basidiomycota</taxon>
        <taxon>Agaricomycotina</taxon>
        <taxon>Agaricomycetes</taxon>
        <taxon>Polyporales</taxon>
        <taxon>Gelatoporiaceae</taxon>
        <taxon>Obba</taxon>
    </lineage>
</organism>
<gene>
    <name evidence="1" type="ORF">OBBRIDRAFT_742107</name>
</gene>
<dbReference type="OrthoDB" id="2803164at2759"/>
<protein>
    <submittedName>
        <fullName evidence="1">Uncharacterized protein</fullName>
    </submittedName>
</protein>
<evidence type="ECO:0000313" key="1">
    <source>
        <dbReference type="EMBL" id="OCH84145.1"/>
    </source>
</evidence>
<name>A0A8E2DDV4_9APHY</name>